<evidence type="ECO:0000313" key="5">
    <source>
        <dbReference type="Proteomes" id="UP000317421"/>
    </source>
</evidence>
<organism evidence="4 5">
    <name type="scientific">Botrimarina colliarenosi</name>
    <dbReference type="NCBI Taxonomy" id="2528001"/>
    <lineage>
        <taxon>Bacteria</taxon>
        <taxon>Pseudomonadati</taxon>
        <taxon>Planctomycetota</taxon>
        <taxon>Planctomycetia</taxon>
        <taxon>Pirellulales</taxon>
        <taxon>Lacipirellulaceae</taxon>
        <taxon>Botrimarina</taxon>
    </lineage>
</organism>
<gene>
    <name evidence="4" type="ORF">Pla108_04100</name>
</gene>
<dbReference type="GO" id="GO:0042597">
    <property type="term" value="C:periplasmic space"/>
    <property type="evidence" value="ECO:0007669"/>
    <property type="project" value="InterPro"/>
</dbReference>
<dbReference type="InterPro" id="IPR008929">
    <property type="entry name" value="Chondroitin_lyas"/>
</dbReference>
<dbReference type="EMBL" id="SJPR01000001">
    <property type="protein sequence ID" value="TWT99471.1"/>
    <property type="molecule type" value="Genomic_DNA"/>
</dbReference>
<dbReference type="GO" id="GO:0016829">
    <property type="term" value="F:lyase activity"/>
    <property type="evidence" value="ECO:0007669"/>
    <property type="project" value="UniProtKB-KW"/>
</dbReference>
<dbReference type="RefSeq" id="WP_146442248.1">
    <property type="nucleotide sequence ID" value="NZ_SJPR01000001.1"/>
</dbReference>
<dbReference type="Pfam" id="PF05426">
    <property type="entry name" value="Alginate_lyase"/>
    <property type="match status" value="1"/>
</dbReference>
<accession>A0A5C6AKC5</accession>
<feature type="domain" description="Alginate lyase" evidence="3">
    <location>
        <begin position="80"/>
        <end position="359"/>
    </location>
</feature>
<dbReference type="InterPro" id="IPR008397">
    <property type="entry name" value="Alginate_lyase_dom"/>
</dbReference>
<reference evidence="4 5" key="1">
    <citation type="submission" date="2019-02" db="EMBL/GenBank/DDBJ databases">
        <title>Deep-cultivation of Planctomycetes and their phenomic and genomic characterization uncovers novel biology.</title>
        <authorList>
            <person name="Wiegand S."/>
            <person name="Jogler M."/>
            <person name="Boedeker C."/>
            <person name="Pinto D."/>
            <person name="Vollmers J."/>
            <person name="Rivas-Marin E."/>
            <person name="Kohn T."/>
            <person name="Peeters S.H."/>
            <person name="Heuer A."/>
            <person name="Rast P."/>
            <person name="Oberbeckmann S."/>
            <person name="Bunk B."/>
            <person name="Jeske O."/>
            <person name="Meyerdierks A."/>
            <person name="Storesund J.E."/>
            <person name="Kallscheuer N."/>
            <person name="Luecker S."/>
            <person name="Lage O.M."/>
            <person name="Pohl T."/>
            <person name="Merkel B.J."/>
            <person name="Hornburger P."/>
            <person name="Mueller R.-W."/>
            <person name="Bruemmer F."/>
            <person name="Labrenz M."/>
            <person name="Spormann A.M."/>
            <person name="Op Den Camp H."/>
            <person name="Overmann J."/>
            <person name="Amann R."/>
            <person name="Jetten M.S.M."/>
            <person name="Mascher T."/>
            <person name="Medema M.H."/>
            <person name="Devos D.P."/>
            <person name="Kaster A.-K."/>
            <person name="Ovreas L."/>
            <person name="Rohde M."/>
            <person name="Galperin M.Y."/>
            <person name="Jogler C."/>
        </authorList>
    </citation>
    <scope>NUCLEOTIDE SEQUENCE [LARGE SCALE GENOMIC DNA]</scope>
    <source>
        <strain evidence="4 5">Pla108</strain>
    </source>
</reference>
<keyword evidence="2 4" id="KW-0456">Lyase</keyword>
<dbReference type="SUPFAM" id="SSF48230">
    <property type="entry name" value="Chondroitin AC/alginate lyase"/>
    <property type="match status" value="1"/>
</dbReference>
<dbReference type="Proteomes" id="UP000317421">
    <property type="component" value="Unassembled WGS sequence"/>
</dbReference>
<protein>
    <submittedName>
        <fullName evidence="4">Poly(Beta-D-mannuronate) lyase</fullName>
    </submittedName>
</protein>
<sequence length="415" mass="46842">MLPSRLYCYVCRLAVVVASIGGLNRYASTAEADTLKTLYWEASQLESVRRAPDEQGGAVRQALKDLRKAADDSLNSSPFSVVDKSITPPSGDKHDYLSYSRYWWPNPKTVNGLPYVRRDGQVNHALLEKGDRVAIGRFCDDFETLAIAAYVFGDDRYSKRAAELLRTWFLDAKTRMNPNLNFSQGVPGVADGRAPGVLDTRHFIRVLDGVALLDSRGELTEGELSELRTWFSEFLNWLLTSELGQNERRAANNHGAWFAAQAGRIALFIGETEVARSLVAETRDQRIASSIAADGSQPEELERTNSLHYSLFSLSAMAVLARLGEEVDIDLWRYEAPTGASLARALNYAAPFVAEQDKWRQTNIDRFEMSDQQSQLFYLAASRLADRRYLDYLHRSPKRYHGRHFTPLLFLESNR</sequence>
<evidence type="ECO:0000256" key="2">
    <source>
        <dbReference type="ARBA" id="ARBA00023239"/>
    </source>
</evidence>
<evidence type="ECO:0000256" key="1">
    <source>
        <dbReference type="ARBA" id="ARBA00022729"/>
    </source>
</evidence>
<evidence type="ECO:0000313" key="4">
    <source>
        <dbReference type="EMBL" id="TWT99471.1"/>
    </source>
</evidence>
<dbReference type="AlphaFoldDB" id="A0A5C6AKC5"/>
<dbReference type="Gene3D" id="1.50.10.100">
    <property type="entry name" value="Chondroitin AC/alginate lyase"/>
    <property type="match status" value="1"/>
</dbReference>
<keyword evidence="5" id="KW-1185">Reference proteome</keyword>
<name>A0A5C6AKC5_9BACT</name>
<dbReference type="OrthoDB" id="428577at2"/>
<proteinExistence type="predicted"/>
<keyword evidence="1" id="KW-0732">Signal</keyword>
<evidence type="ECO:0000259" key="3">
    <source>
        <dbReference type="Pfam" id="PF05426"/>
    </source>
</evidence>
<comment type="caution">
    <text evidence="4">The sequence shown here is derived from an EMBL/GenBank/DDBJ whole genome shotgun (WGS) entry which is preliminary data.</text>
</comment>